<reference evidence="1 2" key="1">
    <citation type="journal article" date="2009" name="PLoS ONE">
        <title>The complete genome of Teredinibacter turnerae T7901: an intracellular endosymbiont of marine wood-boring bivalves (shipworms).</title>
        <authorList>
            <person name="Yang J.C."/>
            <person name="Madupu R."/>
            <person name="Durkin A.S."/>
            <person name="Ekborg N.A."/>
            <person name="Pedamallu C.S."/>
            <person name="Hostetler J.B."/>
            <person name="Radune D."/>
            <person name="Toms B.S."/>
            <person name="Henrissat B."/>
            <person name="Coutinho P.M."/>
            <person name="Schwarz S."/>
            <person name="Field L."/>
            <person name="Trindade-Silva A.E."/>
            <person name="Soares C.A.G."/>
            <person name="Elshahawi S."/>
            <person name="Hanora A."/>
            <person name="Schmidt E.W."/>
            <person name="Haygood M.G."/>
            <person name="Posfai J."/>
            <person name="Benner J."/>
            <person name="Madinger C."/>
            <person name="Nove J."/>
            <person name="Anton B."/>
            <person name="Chaudhary K."/>
            <person name="Foster J."/>
            <person name="Holman A."/>
            <person name="Kumar S."/>
            <person name="Lessard P.A."/>
            <person name="Luyten Y.A."/>
            <person name="Slatko B."/>
            <person name="Wood N."/>
            <person name="Wu B."/>
            <person name="Teplitski M."/>
            <person name="Mougous J.D."/>
            <person name="Ward N."/>
            <person name="Eisen J.A."/>
            <person name="Badger J.H."/>
            <person name="Distel D.L."/>
        </authorList>
    </citation>
    <scope>NUCLEOTIDE SEQUENCE [LARGE SCALE GENOMIC DNA]</scope>
    <source>
        <strain evidence="2">ATCC 39867 / T7901</strain>
    </source>
</reference>
<dbReference type="KEGG" id="ttu:TERTU_0644"/>
<evidence type="ECO:0000313" key="1">
    <source>
        <dbReference type="EMBL" id="ACR12189.1"/>
    </source>
</evidence>
<sequence length="86" mass="9802">MKNKDALIIANSLLCEIRLLLNQGKAAQAQRVAEIGQTLPTDEANITREVVTYEKLFNYMNDFPDRQDLLHFMPLLQVETQQVAQA</sequence>
<name>C5BNR8_TERTT</name>
<dbReference type="Proteomes" id="UP000009080">
    <property type="component" value="Chromosome"/>
</dbReference>
<dbReference type="RefSeq" id="WP_015818301.1">
    <property type="nucleotide sequence ID" value="NC_012997.1"/>
</dbReference>
<dbReference type="eggNOG" id="ENOG5030TA3">
    <property type="taxonomic scope" value="Bacteria"/>
</dbReference>
<keyword evidence="2" id="KW-1185">Reference proteome</keyword>
<proteinExistence type="predicted"/>
<accession>C5BNR8</accession>
<dbReference type="HOGENOM" id="CLU_2496835_0_0_6"/>
<dbReference type="AlphaFoldDB" id="C5BNR8"/>
<gene>
    <name evidence="1" type="ordered locus">TERTU_0644</name>
</gene>
<protein>
    <submittedName>
        <fullName evidence="1">Uncharacterized protein</fullName>
    </submittedName>
</protein>
<evidence type="ECO:0000313" key="2">
    <source>
        <dbReference type="Proteomes" id="UP000009080"/>
    </source>
</evidence>
<organism evidence="1 2">
    <name type="scientific">Teredinibacter turnerae (strain ATCC 39867 / T7901)</name>
    <dbReference type="NCBI Taxonomy" id="377629"/>
    <lineage>
        <taxon>Bacteria</taxon>
        <taxon>Pseudomonadati</taxon>
        <taxon>Pseudomonadota</taxon>
        <taxon>Gammaproteobacteria</taxon>
        <taxon>Cellvibrionales</taxon>
        <taxon>Cellvibrionaceae</taxon>
        <taxon>Teredinibacter</taxon>
    </lineage>
</organism>
<dbReference type="EMBL" id="CP001614">
    <property type="protein sequence ID" value="ACR12189.1"/>
    <property type="molecule type" value="Genomic_DNA"/>
</dbReference>